<sequence>MNLITKGIRDITKQILTKKPHLSQEETLQRFFKLNPNIKHDKIFMRNFPIVYSITTMEMNLKDSENQRLKESEIL</sequence>
<name>A0ABM7NRG5_9VIRU</name>
<proteinExistence type="predicted"/>
<accession>A0ABM7NRG5</accession>
<organism evidence="1 2">
    <name type="scientific">Cotonvirus japonicus</name>
    <dbReference type="NCBI Taxonomy" id="2811091"/>
    <lineage>
        <taxon>Viruses</taxon>
        <taxon>Varidnaviria</taxon>
        <taxon>Bamfordvirae</taxon>
        <taxon>Nucleocytoviricota</taxon>
        <taxon>Megaviricetes</taxon>
        <taxon>Imitervirales</taxon>
        <taxon>Mimiviridae</taxon>
        <taxon>Megamimivirinae</taxon>
        <taxon>Cotonvirus</taxon>
        <taxon>Cotonvirus japonicum</taxon>
    </lineage>
</organism>
<keyword evidence="2" id="KW-1185">Reference proteome</keyword>
<dbReference type="RefSeq" id="YP_010841363.1">
    <property type="nucleotide sequence ID" value="NC_079139.1"/>
</dbReference>
<evidence type="ECO:0000313" key="1">
    <source>
        <dbReference type="EMBL" id="BCS82755.1"/>
    </source>
</evidence>
<evidence type="ECO:0000313" key="2">
    <source>
        <dbReference type="Proteomes" id="UP001321479"/>
    </source>
</evidence>
<protein>
    <submittedName>
        <fullName evidence="1">Uncharacterized protein</fullName>
    </submittedName>
</protein>
<dbReference type="EMBL" id="AP024483">
    <property type="protein sequence ID" value="BCS82755.1"/>
    <property type="molecule type" value="Genomic_DNA"/>
</dbReference>
<dbReference type="Proteomes" id="UP001321479">
    <property type="component" value="Segment"/>
</dbReference>
<dbReference type="GeneID" id="80557960"/>
<reference evidence="1 2" key="1">
    <citation type="submission" date="2021-02" db="EMBL/GenBank/DDBJ databases">
        <title>Cotonvirus japonicus, which uses Golgi apparatus of host cells for its virion factory, phylogenetically links tailed tupanvirus and icosahedral mimivirus.</title>
        <authorList>
            <person name="Takahashi H."/>
            <person name="Fukaya S."/>
            <person name="Song C."/>
            <person name="Murata K."/>
            <person name="Takemura M."/>
        </authorList>
    </citation>
    <scope>NUCLEOTIDE SEQUENCE [LARGE SCALE GENOMIC DNA]</scope>
</reference>